<dbReference type="Proteomes" id="UP000007305">
    <property type="component" value="Chromosome 10"/>
</dbReference>
<organism evidence="2 3">
    <name type="scientific">Zea mays</name>
    <name type="common">Maize</name>
    <dbReference type="NCBI Taxonomy" id="4577"/>
    <lineage>
        <taxon>Eukaryota</taxon>
        <taxon>Viridiplantae</taxon>
        <taxon>Streptophyta</taxon>
        <taxon>Embryophyta</taxon>
        <taxon>Tracheophyta</taxon>
        <taxon>Spermatophyta</taxon>
        <taxon>Magnoliopsida</taxon>
        <taxon>Liliopsida</taxon>
        <taxon>Poales</taxon>
        <taxon>Poaceae</taxon>
        <taxon>PACMAD clade</taxon>
        <taxon>Panicoideae</taxon>
        <taxon>Andropogonodae</taxon>
        <taxon>Andropogoneae</taxon>
        <taxon>Tripsacinae</taxon>
        <taxon>Zea</taxon>
    </lineage>
</organism>
<dbReference type="Gramene" id="Zm00001eb415610_T001">
    <property type="protein sequence ID" value="Zm00001eb415610_P001"/>
    <property type="gene ID" value="Zm00001eb415610"/>
</dbReference>
<keyword evidence="3" id="KW-1185">Reference proteome</keyword>
<proteinExistence type="evidence at protein level"/>
<dbReference type="InParanoid" id="A0A804RGK0"/>
<reference evidence="3" key="1">
    <citation type="journal article" date="2009" name="Science">
        <title>The B73 maize genome: complexity, diversity, and dynamics.</title>
        <authorList>
            <person name="Schnable P.S."/>
            <person name="Ware D."/>
            <person name="Fulton R.S."/>
            <person name="Stein J.C."/>
            <person name="Wei F."/>
            <person name="Pasternak S."/>
            <person name="Liang C."/>
            <person name="Zhang J."/>
            <person name="Fulton L."/>
            <person name="Graves T.A."/>
            <person name="Minx P."/>
            <person name="Reily A.D."/>
            <person name="Courtney L."/>
            <person name="Kruchowski S.S."/>
            <person name="Tomlinson C."/>
            <person name="Strong C."/>
            <person name="Delehaunty K."/>
            <person name="Fronick C."/>
            <person name="Courtney B."/>
            <person name="Rock S.M."/>
            <person name="Belter E."/>
            <person name="Du F."/>
            <person name="Kim K."/>
            <person name="Abbott R.M."/>
            <person name="Cotton M."/>
            <person name="Levy A."/>
            <person name="Marchetto P."/>
            <person name="Ochoa K."/>
            <person name="Jackson S.M."/>
            <person name="Gillam B."/>
            <person name="Chen W."/>
            <person name="Yan L."/>
            <person name="Higginbotham J."/>
            <person name="Cardenas M."/>
            <person name="Waligorski J."/>
            <person name="Applebaum E."/>
            <person name="Phelps L."/>
            <person name="Falcone J."/>
            <person name="Kanchi K."/>
            <person name="Thane T."/>
            <person name="Scimone A."/>
            <person name="Thane N."/>
            <person name="Henke J."/>
            <person name="Wang T."/>
            <person name="Ruppert J."/>
            <person name="Shah N."/>
            <person name="Rotter K."/>
            <person name="Hodges J."/>
            <person name="Ingenthron E."/>
            <person name="Cordes M."/>
            <person name="Kohlberg S."/>
            <person name="Sgro J."/>
            <person name="Delgado B."/>
            <person name="Mead K."/>
            <person name="Chinwalla A."/>
            <person name="Leonard S."/>
            <person name="Crouse K."/>
            <person name="Collura K."/>
            <person name="Kudrna D."/>
            <person name="Currie J."/>
            <person name="He R."/>
            <person name="Angelova A."/>
            <person name="Rajasekar S."/>
            <person name="Mueller T."/>
            <person name="Lomeli R."/>
            <person name="Scara G."/>
            <person name="Ko A."/>
            <person name="Delaney K."/>
            <person name="Wissotski M."/>
            <person name="Lopez G."/>
            <person name="Campos D."/>
            <person name="Braidotti M."/>
            <person name="Ashley E."/>
            <person name="Golser W."/>
            <person name="Kim H."/>
            <person name="Lee S."/>
            <person name="Lin J."/>
            <person name="Dujmic Z."/>
            <person name="Kim W."/>
            <person name="Talag J."/>
            <person name="Zuccolo A."/>
            <person name="Fan C."/>
            <person name="Sebastian A."/>
            <person name="Kramer M."/>
            <person name="Spiegel L."/>
            <person name="Nascimento L."/>
            <person name="Zutavern T."/>
            <person name="Miller B."/>
            <person name="Ambroise C."/>
            <person name="Muller S."/>
            <person name="Spooner W."/>
            <person name="Narechania A."/>
            <person name="Ren L."/>
            <person name="Wei S."/>
            <person name="Kumari S."/>
            <person name="Faga B."/>
            <person name="Levy M.J."/>
            <person name="McMahan L."/>
            <person name="Van Buren P."/>
            <person name="Vaughn M.W."/>
            <person name="Ying K."/>
            <person name="Yeh C.-T."/>
            <person name="Emrich S.J."/>
            <person name="Jia Y."/>
            <person name="Kalyanaraman A."/>
            <person name="Hsia A.-P."/>
            <person name="Barbazuk W.B."/>
            <person name="Baucom R.S."/>
            <person name="Brutnell T.P."/>
            <person name="Carpita N.C."/>
            <person name="Chaparro C."/>
            <person name="Chia J.-M."/>
            <person name="Deragon J.-M."/>
            <person name="Estill J.C."/>
            <person name="Fu Y."/>
            <person name="Jeddeloh J.A."/>
            <person name="Han Y."/>
            <person name="Lee H."/>
            <person name="Li P."/>
            <person name="Lisch D.R."/>
            <person name="Liu S."/>
            <person name="Liu Z."/>
            <person name="Nagel D.H."/>
            <person name="McCann M.C."/>
            <person name="SanMiguel P."/>
            <person name="Myers A.M."/>
            <person name="Nettleton D."/>
            <person name="Nguyen J."/>
            <person name="Penning B.W."/>
            <person name="Ponnala L."/>
            <person name="Schneider K.L."/>
            <person name="Schwartz D.C."/>
            <person name="Sharma A."/>
            <person name="Soderlund C."/>
            <person name="Springer N.M."/>
            <person name="Sun Q."/>
            <person name="Wang H."/>
            <person name="Waterman M."/>
            <person name="Westerman R."/>
            <person name="Wolfgruber T.K."/>
            <person name="Yang L."/>
            <person name="Yu Y."/>
            <person name="Zhang L."/>
            <person name="Zhou S."/>
            <person name="Zhu Q."/>
            <person name="Bennetzen J.L."/>
            <person name="Dawe R.K."/>
            <person name="Jiang J."/>
            <person name="Jiang N."/>
            <person name="Presting G.G."/>
            <person name="Wessler S.R."/>
            <person name="Aluru S."/>
            <person name="Martienssen R.A."/>
            <person name="Clifton S.W."/>
            <person name="McCombie W.R."/>
            <person name="Wing R.A."/>
            <person name="Wilson R.K."/>
        </authorList>
    </citation>
    <scope>NUCLEOTIDE SEQUENCE [LARGE SCALE GENOMIC DNA]</scope>
    <source>
        <strain evidence="3">cv. B73</strain>
    </source>
</reference>
<dbReference type="AlphaFoldDB" id="A0A804RGK0"/>
<dbReference type="PANTHER" id="PTHR13156">
    <property type="entry name" value="NADH-UBIQUINONE OXIDOREDUCTASE 13 KD-A SUBUNIT"/>
    <property type="match status" value="1"/>
</dbReference>
<protein>
    <submittedName>
        <fullName evidence="2">Uncharacterized protein</fullName>
    </submittedName>
</protein>
<evidence type="ECO:0007829" key="4">
    <source>
        <dbReference type="PeptideAtlas" id="A0A804RGK0"/>
    </source>
</evidence>
<reference evidence="2" key="2">
    <citation type="submission" date="2019-07" db="EMBL/GenBank/DDBJ databases">
        <authorList>
            <person name="Seetharam A."/>
            <person name="Woodhouse M."/>
            <person name="Cannon E."/>
        </authorList>
    </citation>
    <scope>NUCLEOTIDE SEQUENCE [LARGE SCALE GENOMIC DNA]</scope>
    <source>
        <strain evidence="2">cv. B73</strain>
    </source>
</reference>
<feature type="signal peptide" evidence="1">
    <location>
        <begin position="1"/>
        <end position="23"/>
    </location>
</feature>
<accession>A0A804RGK0</accession>
<keyword evidence="1" id="KW-0732">Signal</keyword>
<name>A0A804RGK0_MAIZE</name>
<keyword evidence="4" id="KW-1267">Proteomics identification</keyword>
<sequence length="87" mass="8802">MATAPRRLLPALLKALAPAGARGLSTEKAVGAAAVAVVGSHTAKWMQDTSKKSPMELINEVPPIKVDGRIAVCEGAAEGVGLGQGRS</sequence>
<evidence type="ECO:0000313" key="3">
    <source>
        <dbReference type="Proteomes" id="UP000007305"/>
    </source>
</evidence>
<dbReference type="EnsemblPlants" id="Zm00001eb415610_T001">
    <property type="protein sequence ID" value="Zm00001eb415610_P001"/>
    <property type="gene ID" value="Zm00001eb415610"/>
</dbReference>
<evidence type="ECO:0000256" key="1">
    <source>
        <dbReference type="SAM" id="SignalP"/>
    </source>
</evidence>
<evidence type="ECO:0000313" key="2">
    <source>
        <dbReference type="EnsemblPlants" id="Zm00001eb415610_P001"/>
    </source>
</evidence>
<dbReference type="PANTHER" id="PTHR13156:SF0">
    <property type="entry name" value="NADH DEHYDROGENASE [UBIQUINONE] IRON-SULFUR PROTEIN 6, MITOCHONDRIAL"/>
    <property type="match status" value="1"/>
</dbReference>
<feature type="chain" id="PRO_5032965166" evidence="1">
    <location>
        <begin position="24"/>
        <end position="87"/>
    </location>
</feature>
<reference evidence="2" key="3">
    <citation type="submission" date="2021-05" db="UniProtKB">
        <authorList>
            <consortium name="EnsemblPlants"/>
        </authorList>
    </citation>
    <scope>IDENTIFICATION</scope>
    <source>
        <strain evidence="2">cv. B73</strain>
    </source>
</reference>